<dbReference type="GO" id="GO:0019903">
    <property type="term" value="F:protein phosphatase binding"/>
    <property type="evidence" value="ECO:0007669"/>
    <property type="project" value="TreeGrafter"/>
</dbReference>
<accession>A0A2G8KLA2</accession>
<evidence type="ECO:0000256" key="2">
    <source>
        <dbReference type="ARBA" id="ARBA00022840"/>
    </source>
</evidence>
<dbReference type="InterPro" id="IPR036961">
    <property type="entry name" value="Kinesin_motor_dom_sf"/>
</dbReference>
<dbReference type="SUPFAM" id="SSF52540">
    <property type="entry name" value="P-loop containing nucleoside triphosphate hydrolases"/>
    <property type="match status" value="1"/>
</dbReference>
<evidence type="ECO:0000256" key="5">
    <source>
        <dbReference type="PROSITE-ProRule" id="PRU00782"/>
    </source>
</evidence>
<keyword evidence="4" id="KW-0505">Motor protein</keyword>
<dbReference type="PANTHER" id="PTHR47335">
    <property type="entry name" value="UNCONVENTIONAL MYOSIN-XVI"/>
    <property type="match status" value="1"/>
</dbReference>
<organism evidence="7 8">
    <name type="scientific">Stichopus japonicus</name>
    <name type="common">Sea cucumber</name>
    <dbReference type="NCBI Taxonomy" id="307972"/>
    <lineage>
        <taxon>Eukaryota</taxon>
        <taxon>Metazoa</taxon>
        <taxon>Echinodermata</taxon>
        <taxon>Eleutherozoa</taxon>
        <taxon>Echinozoa</taxon>
        <taxon>Holothuroidea</taxon>
        <taxon>Aspidochirotacea</taxon>
        <taxon>Aspidochirotida</taxon>
        <taxon>Stichopodidae</taxon>
        <taxon>Apostichopus</taxon>
    </lineage>
</organism>
<keyword evidence="5" id="KW-0009">Actin-binding</keyword>
<dbReference type="OrthoDB" id="2914378at2759"/>
<proteinExistence type="inferred from homology"/>
<name>A0A2G8KLA2_STIJA</name>
<reference evidence="7 8" key="1">
    <citation type="journal article" date="2017" name="PLoS Biol.">
        <title>The sea cucumber genome provides insights into morphological evolution and visceral regeneration.</title>
        <authorList>
            <person name="Zhang X."/>
            <person name="Sun L."/>
            <person name="Yuan J."/>
            <person name="Sun Y."/>
            <person name="Gao Y."/>
            <person name="Zhang L."/>
            <person name="Li S."/>
            <person name="Dai H."/>
            <person name="Hamel J.F."/>
            <person name="Liu C."/>
            <person name="Yu Y."/>
            <person name="Liu S."/>
            <person name="Lin W."/>
            <person name="Guo K."/>
            <person name="Jin S."/>
            <person name="Xu P."/>
            <person name="Storey K.B."/>
            <person name="Huan P."/>
            <person name="Zhang T."/>
            <person name="Zhou Y."/>
            <person name="Zhang J."/>
            <person name="Lin C."/>
            <person name="Li X."/>
            <person name="Xing L."/>
            <person name="Huo D."/>
            <person name="Sun M."/>
            <person name="Wang L."/>
            <person name="Mercier A."/>
            <person name="Li F."/>
            <person name="Yang H."/>
            <person name="Xiang J."/>
        </authorList>
    </citation>
    <scope>NUCLEOTIDE SEQUENCE [LARGE SCALE GENOMIC DNA]</scope>
    <source>
        <strain evidence="7">Shaxun</strain>
        <tissue evidence="7">Muscle</tissue>
    </source>
</reference>
<dbReference type="GO" id="GO:0003774">
    <property type="term" value="F:cytoskeletal motor activity"/>
    <property type="evidence" value="ECO:0007669"/>
    <property type="project" value="InterPro"/>
</dbReference>
<dbReference type="Proteomes" id="UP000230750">
    <property type="component" value="Unassembled WGS sequence"/>
</dbReference>
<dbReference type="STRING" id="307972.A0A2G8KLA2"/>
<evidence type="ECO:0000256" key="4">
    <source>
        <dbReference type="ARBA" id="ARBA00023175"/>
    </source>
</evidence>
<dbReference type="GO" id="GO:0005654">
    <property type="term" value="C:nucleoplasm"/>
    <property type="evidence" value="ECO:0007669"/>
    <property type="project" value="TreeGrafter"/>
</dbReference>
<evidence type="ECO:0000313" key="7">
    <source>
        <dbReference type="EMBL" id="PIK48786.1"/>
    </source>
</evidence>
<dbReference type="AlphaFoldDB" id="A0A2G8KLA2"/>
<dbReference type="Gene3D" id="3.40.850.10">
    <property type="entry name" value="Kinesin motor domain"/>
    <property type="match status" value="1"/>
</dbReference>
<keyword evidence="2" id="KW-0067">ATP-binding</keyword>
<dbReference type="GO" id="GO:0016459">
    <property type="term" value="C:myosin complex"/>
    <property type="evidence" value="ECO:0007669"/>
    <property type="project" value="UniProtKB-KW"/>
</dbReference>
<protein>
    <recommendedName>
        <fullName evidence="6">Myosin motor domain-containing protein</fullName>
    </recommendedName>
</protein>
<dbReference type="PROSITE" id="PS51456">
    <property type="entry name" value="MYOSIN_MOTOR"/>
    <property type="match status" value="1"/>
</dbReference>
<dbReference type="GO" id="GO:0005524">
    <property type="term" value="F:ATP binding"/>
    <property type="evidence" value="ECO:0007669"/>
    <property type="project" value="UniProtKB-KW"/>
</dbReference>
<keyword evidence="1" id="KW-0547">Nucleotide-binding</keyword>
<sequence length="151" mass="17335">MLDEEILKTGSLVRTASMRMKKRKAKSEEQLASERNWISDKVWLVHKGGFSGRQLTANHSNFDRTEDLSSLLHLNDSSILHTLRQRYGANLIHTYAGRNLLIINPTHQLSVYSDKFNKHTSHFYWKGQSQCSSPRVSQSSMKTDKKIVSNC</sequence>
<dbReference type="PANTHER" id="PTHR47335:SF1">
    <property type="entry name" value="UNCONVENTIONAL MYOSIN-XVI"/>
    <property type="match status" value="1"/>
</dbReference>
<dbReference type="InterPro" id="IPR001609">
    <property type="entry name" value="Myosin_head_motor_dom-like"/>
</dbReference>
<dbReference type="GO" id="GO:0043491">
    <property type="term" value="P:phosphatidylinositol 3-kinase/protein kinase B signal transduction"/>
    <property type="evidence" value="ECO:0007669"/>
    <property type="project" value="TreeGrafter"/>
</dbReference>
<evidence type="ECO:0000256" key="1">
    <source>
        <dbReference type="ARBA" id="ARBA00022741"/>
    </source>
</evidence>
<dbReference type="GO" id="GO:0048471">
    <property type="term" value="C:perinuclear region of cytoplasm"/>
    <property type="evidence" value="ECO:0007669"/>
    <property type="project" value="TreeGrafter"/>
</dbReference>
<gene>
    <name evidence="7" type="ORF">BSL78_14352</name>
</gene>
<evidence type="ECO:0000256" key="3">
    <source>
        <dbReference type="ARBA" id="ARBA00023123"/>
    </source>
</evidence>
<evidence type="ECO:0000259" key="6">
    <source>
        <dbReference type="PROSITE" id="PS51456"/>
    </source>
</evidence>
<comment type="caution">
    <text evidence="7">The sequence shown here is derived from an EMBL/GenBank/DDBJ whole genome shotgun (WGS) entry which is preliminary data.</text>
</comment>
<dbReference type="InterPro" id="IPR052838">
    <property type="entry name" value="Myosin-XVI"/>
</dbReference>
<comment type="similarity">
    <text evidence="5">Belongs to the TRAFAC class myosin-kinesin ATPase superfamily. Myosin family.</text>
</comment>
<dbReference type="Pfam" id="PF00063">
    <property type="entry name" value="Myosin_head"/>
    <property type="match status" value="1"/>
</dbReference>
<dbReference type="EMBL" id="MRZV01000502">
    <property type="protein sequence ID" value="PIK48786.1"/>
    <property type="molecule type" value="Genomic_DNA"/>
</dbReference>
<dbReference type="InterPro" id="IPR027417">
    <property type="entry name" value="P-loop_NTPase"/>
</dbReference>
<dbReference type="GO" id="GO:0051015">
    <property type="term" value="F:actin filament binding"/>
    <property type="evidence" value="ECO:0007669"/>
    <property type="project" value="TreeGrafter"/>
</dbReference>
<keyword evidence="3 5" id="KW-0518">Myosin</keyword>
<dbReference type="GO" id="GO:2000134">
    <property type="term" value="P:negative regulation of G1/S transition of mitotic cell cycle"/>
    <property type="evidence" value="ECO:0007669"/>
    <property type="project" value="TreeGrafter"/>
</dbReference>
<comment type="caution">
    <text evidence="5">Lacks conserved residue(s) required for the propagation of feature annotation.</text>
</comment>
<feature type="domain" description="Myosin motor" evidence="6">
    <location>
        <begin position="63"/>
        <end position="151"/>
    </location>
</feature>
<evidence type="ECO:0000313" key="8">
    <source>
        <dbReference type="Proteomes" id="UP000230750"/>
    </source>
</evidence>
<dbReference type="GO" id="GO:0048812">
    <property type="term" value="P:neuron projection morphogenesis"/>
    <property type="evidence" value="ECO:0007669"/>
    <property type="project" value="TreeGrafter"/>
</dbReference>
<keyword evidence="8" id="KW-1185">Reference proteome</keyword>